<evidence type="ECO:0000313" key="2">
    <source>
        <dbReference type="EMBL" id="SEH60529.1"/>
    </source>
</evidence>
<keyword evidence="3" id="KW-1185">Reference proteome</keyword>
<evidence type="ECO:0000256" key="1">
    <source>
        <dbReference type="SAM" id="MobiDB-lite"/>
    </source>
</evidence>
<dbReference type="Proteomes" id="UP000199215">
    <property type="component" value="Unassembled WGS sequence"/>
</dbReference>
<feature type="region of interest" description="Disordered" evidence="1">
    <location>
        <begin position="39"/>
        <end position="110"/>
    </location>
</feature>
<reference evidence="2 3" key="1">
    <citation type="submission" date="2016-10" db="EMBL/GenBank/DDBJ databases">
        <authorList>
            <person name="de Groot N.N."/>
        </authorList>
    </citation>
    <scope>NUCLEOTIDE SEQUENCE [LARGE SCALE GENOMIC DNA]</scope>
    <source>
        <strain evidence="2 3">IBRC-M10418</strain>
    </source>
</reference>
<dbReference type="OrthoDB" id="385254at2157"/>
<accession>A0A1H6JF70</accession>
<dbReference type="RefSeq" id="WP_092817583.1">
    <property type="nucleotide sequence ID" value="NZ_FNWU01000012.1"/>
</dbReference>
<protein>
    <submittedName>
        <fullName evidence="2">Uncharacterized protein</fullName>
    </submittedName>
</protein>
<dbReference type="STRING" id="1267564.SAMN05192561_11211"/>
<gene>
    <name evidence="2" type="ORF">SAMN05192561_11211</name>
</gene>
<organism evidence="2 3">
    <name type="scientific">Halopenitus malekzadehii</name>
    <dbReference type="NCBI Taxonomy" id="1267564"/>
    <lineage>
        <taxon>Archaea</taxon>
        <taxon>Methanobacteriati</taxon>
        <taxon>Methanobacteriota</taxon>
        <taxon>Stenosarchaea group</taxon>
        <taxon>Halobacteria</taxon>
        <taxon>Halobacteriales</taxon>
        <taxon>Haloferacaceae</taxon>
        <taxon>Halopenitus</taxon>
    </lineage>
</organism>
<dbReference type="EMBL" id="FNWU01000012">
    <property type="protein sequence ID" value="SEH60529.1"/>
    <property type="molecule type" value="Genomic_DNA"/>
</dbReference>
<feature type="region of interest" description="Disordered" evidence="1">
    <location>
        <begin position="129"/>
        <end position="153"/>
    </location>
</feature>
<feature type="compositionally biased region" description="Acidic residues" evidence="1">
    <location>
        <begin position="48"/>
        <end position="100"/>
    </location>
</feature>
<proteinExistence type="predicted"/>
<dbReference type="AlphaFoldDB" id="A0A1H6JF70"/>
<evidence type="ECO:0000313" key="3">
    <source>
        <dbReference type="Proteomes" id="UP000199215"/>
    </source>
</evidence>
<name>A0A1H6JF70_9EURY</name>
<sequence>MPELKWTRERTYFDGQRGFRAEGSGVYDVPEDAVEEYLDHRSGGWERVDEEDTADEEVEPETIDEDSGSDDTDSAGDGEAEPPNEGGTEPDADGENEVTPEEIASSDDWRWAVDTIESGTVDDQLDAVEAAEEERENGPRDSVLTALDDRREA</sequence>